<accession>A0A9X3D442</accession>
<evidence type="ECO:0000313" key="4">
    <source>
        <dbReference type="Proteomes" id="UP001143347"/>
    </source>
</evidence>
<keyword evidence="2" id="KW-0732">Signal</keyword>
<organism evidence="3 4">
    <name type="scientific">Gordonia aquimaris</name>
    <dbReference type="NCBI Taxonomy" id="2984863"/>
    <lineage>
        <taxon>Bacteria</taxon>
        <taxon>Bacillati</taxon>
        <taxon>Actinomycetota</taxon>
        <taxon>Actinomycetes</taxon>
        <taxon>Mycobacteriales</taxon>
        <taxon>Gordoniaceae</taxon>
        <taxon>Gordonia</taxon>
    </lineage>
</organism>
<keyword evidence="4" id="KW-1185">Reference proteome</keyword>
<dbReference type="AlphaFoldDB" id="A0A9X3D442"/>
<evidence type="ECO:0000313" key="3">
    <source>
        <dbReference type="EMBL" id="MCX2963172.1"/>
    </source>
</evidence>
<dbReference type="RefSeq" id="WP_266060195.1">
    <property type="nucleotide sequence ID" value="NZ_JAPKFM010000002.1"/>
</dbReference>
<dbReference type="EMBL" id="JAPKFM010000002">
    <property type="protein sequence ID" value="MCX2963172.1"/>
    <property type="molecule type" value="Genomic_DNA"/>
</dbReference>
<feature type="region of interest" description="Disordered" evidence="1">
    <location>
        <begin position="39"/>
        <end position="66"/>
    </location>
</feature>
<feature type="signal peptide" evidence="2">
    <location>
        <begin position="1"/>
        <end position="43"/>
    </location>
</feature>
<sequence length="187" mass="19624">MDRQHIDNQRHARTITGTYLRACIIAVAAAGALAVSSAGTSSAAPQSPGTGSGSLDSGSLEGLDPGSLESLDFGSLDLLFGPKPPVQPCNQQTESGGQGVTETRHTLGRSGPTAFTLDYETVNLPDRIQVYYQGRLIQDTGYVGDNINEGTGSVRVFVPPGVQSEVVVTVTGPEDGTVWRYTVRCPD</sequence>
<feature type="chain" id="PRO_5040850487" evidence="2">
    <location>
        <begin position="44"/>
        <end position="187"/>
    </location>
</feature>
<evidence type="ECO:0000256" key="2">
    <source>
        <dbReference type="SAM" id="SignalP"/>
    </source>
</evidence>
<reference evidence="3" key="1">
    <citation type="submission" date="2022-10" db="EMBL/GenBank/DDBJ databases">
        <title>WGS of marine actinomycetes from Thailand.</title>
        <authorList>
            <person name="Thawai C."/>
        </authorList>
    </citation>
    <scope>NUCLEOTIDE SEQUENCE</scope>
    <source>
        <strain evidence="3">SW21</strain>
    </source>
</reference>
<name>A0A9X3D442_9ACTN</name>
<feature type="region of interest" description="Disordered" evidence="1">
    <location>
        <begin position="83"/>
        <end position="112"/>
    </location>
</feature>
<protein>
    <submittedName>
        <fullName evidence="3">Uncharacterized protein</fullName>
    </submittedName>
</protein>
<proteinExistence type="predicted"/>
<evidence type="ECO:0000256" key="1">
    <source>
        <dbReference type="SAM" id="MobiDB-lite"/>
    </source>
</evidence>
<dbReference type="Proteomes" id="UP001143347">
    <property type="component" value="Unassembled WGS sequence"/>
</dbReference>
<gene>
    <name evidence="3" type="ORF">OSB52_03605</name>
</gene>
<comment type="caution">
    <text evidence="3">The sequence shown here is derived from an EMBL/GenBank/DDBJ whole genome shotgun (WGS) entry which is preliminary data.</text>
</comment>